<dbReference type="InterPro" id="IPR050300">
    <property type="entry name" value="GDXG_lipolytic_enzyme"/>
</dbReference>
<organism evidence="4 5">
    <name type="scientific">Geotrichum candidum</name>
    <name type="common">Oospora lactis</name>
    <name type="synonym">Dipodascus geotrichum</name>
    <dbReference type="NCBI Taxonomy" id="1173061"/>
    <lineage>
        <taxon>Eukaryota</taxon>
        <taxon>Fungi</taxon>
        <taxon>Dikarya</taxon>
        <taxon>Ascomycota</taxon>
        <taxon>Saccharomycotina</taxon>
        <taxon>Dipodascomycetes</taxon>
        <taxon>Dipodascales</taxon>
        <taxon>Dipodascaceae</taxon>
        <taxon>Geotrichum</taxon>
    </lineage>
</organism>
<feature type="transmembrane region" description="Helical" evidence="2">
    <location>
        <begin position="6"/>
        <end position="26"/>
    </location>
</feature>
<evidence type="ECO:0000313" key="4">
    <source>
        <dbReference type="EMBL" id="CDO51160.1"/>
    </source>
</evidence>
<evidence type="ECO:0000313" key="5">
    <source>
        <dbReference type="Proteomes" id="UP000242525"/>
    </source>
</evidence>
<accession>A0A0J9YHB1</accession>
<keyword evidence="5" id="KW-1185">Reference proteome</keyword>
<dbReference type="Pfam" id="PF07859">
    <property type="entry name" value="Abhydrolase_3"/>
    <property type="match status" value="1"/>
</dbReference>
<dbReference type="SUPFAM" id="SSF53474">
    <property type="entry name" value="alpha/beta-Hydrolases"/>
    <property type="match status" value="1"/>
</dbReference>
<dbReference type="PANTHER" id="PTHR48081">
    <property type="entry name" value="AB HYDROLASE SUPERFAMILY PROTEIN C4A8.06C"/>
    <property type="match status" value="1"/>
</dbReference>
<dbReference type="AlphaFoldDB" id="A0A0J9YHB1"/>
<feature type="domain" description="Alpha/beta hydrolase fold-3" evidence="3">
    <location>
        <begin position="124"/>
        <end position="337"/>
    </location>
</feature>
<dbReference type="Gene3D" id="3.40.50.1820">
    <property type="entry name" value="alpha/beta hydrolase"/>
    <property type="match status" value="1"/>
</dbReference>
<evidence type="ECO:0000256" key="1">
    <source>
        <dbReference type="ARBA" id="ARBA00022801"/>
    </source>
</evidence>
<dbReference type="Proteomes" id="UP000242525">
    <property type="component" value="Unassembled WGS sequence"/>
</dbReference>
<evidence type="ECO:0000256" key="2">
    <source>
        <dbReference type="SAM" id="Phobius"/>
    </source>
</evidence>
<dbReference type="InterPro" id="IPR029058">
    <property type="entry name" value="AB_hydrolase_fold"/>
</dbReference>
<feature type="transmembrane region" description="Helical" evidence="2">
    <location>
        <begin position="121"/>
        <end position="140"/>
    </location>
</feature>
<dbReference type="InterPro" id="IPR013094">
    <property type="entry name" value="AB_hydrolase_3"/>
</dbReference>
<protein>
    <recommendedName>
        <fullName evidence="3">Alpha/beta hydrolase fold-3 domain-containing protein</fullName>
    </recommendedName>
</protein>
<dbReference type="EMBL" id="CCBN010000001">
    <property type="protein sequence ID" value="CDO51160.1"/>
    <property type="molecule type" value="Genomic_DNA"/>
</dbReference>
<evidence type="ECO:0000259" key="3">
    <source>
        <dbReference type="Pfam" id="PF07859"/>
    </source>
</evidence>
<reference evidence="4" key="1">
    <citation type="submission" date="2014-03" db="EMBL/GenBank/DDBJ databases">
        <authorList>
            <person name="Casaregola S."/>
        </authorList>
    </citation>
    <scope>NUCLEOTIDE SEQUENCE [LARGE SCALE GENOMIC DNA]</scope>
    <source>
        <strain evidence="4">CLIB 918</strain>
    </source>
</reference>
<name>A0A0J9YHB1_GEOCN</name>
<keyword evidence="1" id="KW-0378">Hydrolase</keyword>
<dbReference type="GO" id="GO:0016787">
    <property type="term" value="F:hydrolase activity"/>
    <property type="evidence" value="ECO:0007669"/>
    <property type="project" value="UniProtKB-KW"/>
</dbReference>
<keyword evidence="2" id="KW-0472">Membrane</keyword>
<dbReference type="PANTHER" id="PTHR48081:SF2">
    <property type="entry name" value="ALPHA_BETA-HYDROLASE"/>
    <property type="match status" value="1"/>
</dbReference>
<dbReference type="STRING" id="1173061.A0A0J9YHB1"/>
<comment type="caution">
    <text evidence="4">The sequence shown here is derived from an EMBL/GenBank/DDBJ whole genome shotgun (WGS) entry which is preliminary data.</text>
</comment>
<gene>
    <name evidence="4" type="ORF">BN980_GECA01s01770g</name>
</gene>
<keyword evidence="2" id="KW-0812">Transmembrane</keyword>
<keyword evidence="2" id="KW-1133">Transmembrane helix</keyword>
<proteinExistence type="predicted"/>
<sequence>MKPISVLDIVVFGVINSFFIIGKIFWYRAIRSYEDRTGFDRRSGLLEYIIVQFAKWSNNNLNTARVGSIFYSKNVSKLFFKYRRFRCGAALLGDIVTEEINDGPVKGVWFQSPQRGNEHDIILYYIHGGGFICASVYFYAEFLMTLVVALQMQGFRNPAIFALEYEHVPNAEFSEQFSEVAAGWMYLVSKRPNSHLVISGDSNGATLALSLLLHMAKPSHSLPLVSPVLPAGAVFISPWLHSKYSRKKNQNDYIGPKLLEKYFTLYSGKSKDCIEVYESPGLCKSRAWWAKAFPIAGIYLLYGRDELMAKEIEDFAMIIEQVGHVRLEGEIGQVHCWPIVELFVGRTMDERESGIEAITSTLAYMLLWKSSFTSNPNIRYP</sequence>
<dbReference type="OrthoDB" id="408631at2759"/>